<protein>
    <submittedName>
        <fullName evidence="3">Twin-arginine translocation pathway signal protein</fullName>
    </submittedName>
</protein>
<evidence type="ECO:0000313" key="3">
    <source>
        <dbReference type="EMBL" id="KHS42225.1"/>
    </source>
</evidence>
<accession>A0A0B8Z7J8</accession>
<feature type="domain" description="Aldehyde oxidase/xanthine dehydrogenase a/b hammerhead" evidence="2">
    <location>
        <begin position="238"/>
        <end position="320"/>
    </location>
</feature>
<dbReference type="Proteomes" id="UP000031338">
    <property type="component" value="Unassembled WGS sequence"/>
</dbReference>
<evidence type="ECO:0000259" key="2">
    <source>
        <dbReference type="SMART" id="SM01008"/>
    </source>
</evidence>
<dbReference type="InterPro" id="IPR052516">
    <property type="entry name" value="N-heterocyclic_Hydroxylase"/>
</dbReference>
<dbReference type="SUPFAM" id="SSF56003">
    <property type="entry name" value="Molybdenum cofactor-binding domain"/>
    <property type="match status" value="2"/>
</dbReference>
<evidence type="ECO:0000256" key="1">
    <source>
        <dbReference type="SAM" id="MobiDB-lite"/>
    </source>
</evidence>
<dbReference type="PANTHER" id="PTHR47495:SF1">
    <property type="entry name" value="BLL3820 PROTEIN"/>
    <property type="match status" value="1"/>
</dbReference>
<dbReference type="InterPro" id="IPR012368">
    <property type="entry name" value="OxRdtase_Mopterin-bd_su_IorB"/>
</dbReference>
<organism evidence="3 4">
    <name type="scientific">Novosphingobium subterraneum</name>
    <dbReference type="NCBI Taxonomy" id="48936"/>
    <lineage>
        <taxon>Bacteria</taxon>
        <taxon>Pseudomonadati</taxon>
        <taxon>Pseudomonadota</taxon>
        <taxon>Alphaproteobacteria</taxon>
        <taxon>Sphingomonadales</taxon>
        <taxon>Sphingomonadaceae</taxon>
        <taxon>Novosphingobium</taxon>
    </lineage>
</organism>
<dbReference type="STRING" id="48936.NJ75_04353"/>
<feature type="region of interest" description="Disordered" evidence="1">
    <location>
        <begin position="620"/>
        <end position="642"/>
    </location>
</feature>
<dbReference type="InterPro" id="IPR006311">
    <property type="entry name" value="TAT_signal"/>
</dbReference>
<dbReference type="PIRSF" id="PIRSF036389">
    <property type="entry name" value="IOR_B"/>
    <property type="match status" value="1"/>
</dbReference>
<dbReference type="PANTHER" id="PTHR47495">
    <property type="entry name" value="ALDEHYDE DEHYDROGENASE"/>
    <property type="match status" value="1"/>
</dbReference>
<sequence length="793" mass="84997">MTETPGKYSTAIVYDMSVHGARLTGVSRRGVLAAGGALAAVFAMTGRGAMAQAASALTRTQTRSAATVQGWIEIRADNTVLLRTGKCDFGQSTVYTAYRQIVAEELCVPLDAMTEVVSGDTDRTPDGGGTFGLLRYGQNLRKVAALMREASLELAERRLAVPRASLTVRDGLISGENKKISYGDLLKGEDLQLVIPIAGDLTMPTGLRVDADPPLKPVKDYTIIGKPVLNPSIAPKVAGKTVWVGDVTLPGMLHARTIHPATLGSTLIAPGKLDHSQFPGARLVRIGNLLAVVSPDEWEAVQAAQSVADGSGWSKWEGLPSNERLEDHLRTLAAEDPTPVRDGRANKGEASSVKATRELRASYLMPYQKHAPISPMVSLADYREDGSVWLHTHSQNPQHLRRMIALMLGSNEDKVVVRTYPGAGHYGRSNGGSAGSEDEAVLLSRELRRPVRVQWMRADDMQWSTQSPAMISDIRIALDDAGKISAYEASHTGPGMQDDRLVGALLAGMPAIPAPSSDTTYGFQSTVLTVNDTWVYGAVPAVHEQAKGGAHPGQTGASSMVGLRSHSMRTPIQFQQNCPREIAISEAAMLAGKDPLQFRLDHVSDPRFVAILERLRTEAKWENRPSPSPQARSQGSDPVRGQGVSIMLRDNGYWACAAQVTVIPASGEVRVERMTIVADVGIVINPLQLRRQIQAGCLMGVSQALHEELSFDKGAVTATDWSGYPILTMAEKPELQVVITDNSSVGTYGQGSESANALASPAIAAAVMDATGKPIRQMPLKPEHVRVAMVHAA</sequence>
<comment type="caution">
    <text evidence="3">The sequence shown here is derived from an EMBL/GenBank/DDBJ whole genome shotgun (WGS) entry which is preliminary data.</text>
</comment>
<dbReference type="InterPro" id="IPR037165">
    <property type="entry name" value="AldOxase/xan_DH_Mopterin-bd_sf"/>
</dbReference>
<dbReference type="InterPro" id="IPR000674">
    <property type="entry name" value="Ald_Oxase/Xan_DH_a/b"/>
</dbReference>
<reference evidence="3 4" key="1">
    <citation type="submission" date="2014-10" db="EMBL/GenBank/DDBJ databases">
        <title>Draft genome sequence of Novosphingobium subterraneum DSM 12447.</title>
        <authorList>
            <person name="Gan H.M."/>
            <person name="Gan H.Y."/>
            <person name="Savka M.A."/>
        </authorList>
    </citation>
    <scope>NUCLEOTIDE SEQUENCE [LARGE SCALE GENOMIC DNA]</scope>
    <source>
        <strain evidence="3 4">DSM 12447</strain>
    </source>
</reference>
<dbReference type="PROSITE" id="PS51318">
    <property type="entry name" value="TAT"/>
    <property type="match status" value="1"/>
</dbReference>
<dbReference type="SMART" id="SM01008">
    <property type="entry name" value="Ald_Xan_dh_C"/>
    <property type="match status" value="1"/>
</dbReference>
<proteinExistence type="predicted"/>
<dbReference type="Gene3D" id="3.90.1170.50">
    <property type="entry name" value="Aldehyde oxidase/xanthine dehydrogenase, a/b hammerhead"/>
    <property type="match status" value="1"/>
</dbReference>
<dbReference type="Pfam" id="PF02738">
    <property type="entry name" value="MoCoBD_1"/>
    <property type="match status" value="1"/>
</dbReference>
<dbReference type="GO" id="GO:0016491">
    <property type="term" value="F:oxidoreductase activity"/>
    <property type="evidence" value="ECO:0007669"/>
    <property type="project" value="InterPro"/>
</dbReference>
<dbReference type="RefSeq" id="WP_052242733.1">
    <property type="nucleotide sequence ID" value="NZ_JRVC01000032.1"/>
</dbReference>
<dbReference type="EMBL" id="JRVC01000032">
    <property type="protein sequence ID" value="KHS42225.1"/>
    <property type="molecule type" value="Genomic_DNA"/>
</dbReference>
<dbReference type="Gene3D" id="3.30.365.10">
    <property type="entry name" value="Aldehyde oxidase/xanthine dehydrogenase, molybdopterin binding domain"/>
    <property type="match status" value="4"/>
</dbReference>
<dbReference type="PATRIC" id="fig|48936.3.peg.4384"/>
<name>A0A0B8Z7J8_9SPHN</name>
<dbReference type="AlphaFoldDB" id="A0A0B8Z7J8"/>
<evidence type="ECO:0000313" key="4">
    <source>
        <dbReference type="Proteomes" id="UP000031338"/>
    </source>
</evidence>
<dbReference type="InterPro" id="IPR046867">
    <property type="entry name" value="AldOxase/xan_DH_MoCoBD2"/>
</dbReference>
<keyword evidence="4" id="KW-1185">Reference proteome</keyword>
<dbReference type="InterPro" id="IPR008274">
    <property type="entry name" value="AldOxase/xan_DH_MoCoBD1"/>
</dbReference>
<dbReference type="Pfam" id="PF20256">
    <property type="entry name" value="MoCoBD_2"/>
    <property type="match status" value="2"/>
</dbReference>
<gene>
    <name evidence="3" type="ORF">NJ75_04353</name>
</gene>